<evidence type="ECO:0000259" key="5">
    <source>
        <dbReference type="PROSITE" id="PS50075"/>
    </source>
</evidence>
<dbReference type="PROSITE" id="PS00455">
    <property type="entry name" value="AMP_BINDING"/>
    <property type="match status" value="2"/>
</dbReference>
<dbReference type="Pfam" id="PF00501">
    <property type="entry name" value="AMP-binding"/>
    <property type="match status" value="2"/>
</dbReference>
<dbReference type="Gene3D" id="3.30.300.30">
    <property type="match status" value="2"/>
</dbReference>
<dbReference type="PANTHER" id="PTHR45527">
    <property type="entry name" value="NONRIBOSOMAL PEPTIDE SYNTHETASE"/>
    <property type="match status" value="1"/>
</dbReference>
<name>A0A2T1LYD9_9CHRO</name>
<dbReference type="InterPro" id="IPR025110">
    <property type="entry name" value="AMP-bd_C"/>
</dbReference>
<evidence type="ECO:0000313" key="6">
    <source>
        <dbReference type="EMBL" id="PSF37374.1"/>
    </source>
</evidence>
<dbReference type="Gene3D" id="3.30.559.30">
    <property type="entry name" value="Nonribosomal peptide synthetase, condensation domain"/>
    <property type="match status" value="2"/>
</dbReference>
<dbReference type="PROSITE" id="PS00012">
    <property type="entry name" value="PHOSPHOPANTETHEINE"/>
    <property type="match status" value="1"/>
</dbReference>
<protein>
    <submittedName>
        <fullName evidence="6">Non-ribosomal peptide synthetase</fullName>
    </submittedName>
</protein>
<dbReference type="SUPFAM" id="SSF56801">
    <property type="entry name" value="Acetyl-CoA synthetase-like"/>
    <property type="match status" value="2"/>
</dbReference>
<dbReference type="PANTHER" id="PTHR45527:SF1">
    <property type="entry name" value="FATTY ACID SYNTHASE"/>
    <property type="match status" value="1"/>
</dbReference>
<proteinExistence type="predicted"/>
<dbReference type="InterPro" id="IPR036736">
    <property type="entry name" value="ACP-like_sf"/>
</dbReference>
<reference evidence="6 7" key="1">
    <citation type="submission" date="2018-03" db="EMBL/GenBank/DDBJ databases">
        <title>The ancient ancestry and fast evolution of plastids.</title>
        <authorList>
            <person name="Moore K.R."/>
            <person name="Magnabosco C."/>
            <person name="Momper L."/>
            <person name="Gold D.A."/>
            <person name="Bosak T."/>
            <person name="Fournier G.P."/>
        </authorList>
    </citation>
    <scope>NUCLEOTIDE SEQUENCE [LARGE SCALE GENOMIC DNA]</scope>
    <source>
        <strain evidence="6 7">CCALA 016</strain>
    </source>
</reference>
<dbReference type="GO" id="GO:0008610">
    <property type="term" value="P:lipid biosynthetic process"/>
    <property type="evidence" value="ECO:0007669"/>
    <property type="project" value="UniProtKB-ARBA"/>
</dbReference>
<dbReference type="SUPFAM" id="SSF55469">
    <property type="entry name" value="FMN-dependent nitroreductase-like"/>
    <property type="match status" value="1"/>
</dbReference>
<dbReference type="Pfam" id="PF00881">
    <property type="entry name" value="Nitroreductase"/>
    <property type="match status" value="1"/>
</dbReference>
<dbReference type="GO" id="GO:0016491">
    <property type="term" value="F:oxidoreductase activity"/>
    <property type="evidence" value="ECO:0007669"/>
    <property type="project" value="InterPro"/>
</dbReference>
<sequence>MMKDLSQQIANLTPEQRILFEKRLKQKGLKHPQIQAIPRRQHTDSLPLSFAQQRLWFIQQLDPNNYSYNVPTAFRLVGKLEINILEQTLNEIIKRHETLRTTFTIDENKQPIQIIVPFEPISLPVIDVVETEIQSIAETEFCYPFDLTKPLLRVKLLRLTQTDHVLLLTAHHIISDRWSVGIFIREMTLLYSSFAQNKPSPLSELPIQYADWAIWQRQRLQDTEEKQITYWRQQLQDLSIIELPTDRPRPAIPTYQGAQYPIILSKNLSEQLKELSAKEGVTLFTLLLTAFKVLLHRYTHQHDIVIGTEIANRDRIETETLIGLFVNTLVLRTNLKENPTFRELLNQVREVTLGAFAHQDLPFEKLVEVLNPERNLSQMIPLFQVKFDFQLAPIKPLELAGLSLERLPFDNATVKYELRFNLQDSEQGICGQIEYSTDLFDEATIQAFAEHWRILLEGIITEPLQRISELPLLSSIEQQLLTEWNNTQKNYPTLCIHQLFEAQVKQTPDAVAVIDGEETLTYSELNTKSNQLAHYLQSIGIQPEDRIGIECDRTFHLIIGLLGILKAGAAYVPLDPNYPPERLAFTIQDAGCSVIVTQQKFSEMLPHNERKIICLDTYQTVGVWFPNPSQDNNPINTINANNLAYIIYTSGSTGKPKGVTITHHNTVQFLHWAKEVFSTDELKGVLASTSICFDLSIFEIFLPLSCGGTVILAENALALPTLKAANQVTLINTVPSAISQLFQTNNIPASVRTINLAGEALQPRLVQQLEPLAKIYNLYGPSEDTTYSTYTIVTKDSVTIGRPIANTQIYILDSYLNPVPIGVSGELYISSSGLFRGYHNQPQLTADKLIPNPFFSTNATRMYKTGDLAKYKPDGTIEYLGRLDNQVKIRGYRIEIGEIEAIISQYSAIRETVVTVGKENQSLIAYIVLEETSNPTDVRRFLTSKLPSYMIPSIFIELEALPRLPNGKLDRKILPEPDNLRPDLESSYVTPKTELEKTIANIWQKALNKEQIGIYDNFFELGGHSLLGMKVTGELSDILGISVPLRSLFEQPTVAGLIEQINTIDSNEKQQLPKIIPNLAERYQPFPLTDIQQAYLIGRSDAYELGNVSTHGYREIETVGLSVEKVEQAFQKIIDRHDMLRVIINEDGQQQILEKVPLYEIKTIDLRNQDPEATLAEIRDHLSHQILKTEQWPLFEIVATLLDKNRIRFHVSFDVLIGDAWSFQLLGAELAQIIQNPDNILSPLFLSFRDYVLAEMTLRETELYQNSLTYWQNRLTTLPSSPELPTQKNLSAITHPRFVRRSGSLEPQIWQRLKQKASQIGITPSSLVLAAFAEILTIWSRKPSFTINLTLFNRLPLHSEVNQIIGDFTSSTLLAVDNSEQNSFTLRAKHIQAQLWEDLDHRYVSGVKVLRELARLQGRTTGALMPVVFTSTLTQNIQHQPSLPTEVVYSLSQTSQVYLDHQVSEIENALVFNWDTIDELFPVGVLDDMFAVYSDFLHRLANCTEIWDASTRLLLPPSQIEQITATNRTEQDFSQKDYLLHHLFFEQVSQNAQNTAIITSHCRITYKELGDRSLNLAHQLKTLGVKPNQLVAVVMEKGWEQIVATLGILASGAAYVPIDPELPTERRLYLLQETQVQQILTQSWLENTLVWPENIQRICIDKINPSPCTEFSIETTPQDLAYVIYTSGSTGTPKGVMIDHQGVVNTILDINQRFNVTIQDKILALSSLSFDLSVYDIFGTLAVGGTIIIPDADKIKEPSHWRELITQYNVTIWNSVPALMQMLLTEPIEQNSLRLVLLSGDWLPLNLPEQIQNQLGKTEIISLGGATEASIWSILYPIQKINLNWKSVPYGRPMTNQTFYILNEYLEPCPMWVTGQLYIGGIGLSKGYWNNEEKTKASFIIHPQTQERLYKTGDLGRYLSDGNIEFLGREDFQVKVNGYRIELGEIETTLKQHSAIKEAIVSVEQQQLIAYIIPKQKLENIDFKLEQRGIRELQQSQSIQLPIPNIDDAYTQTYFQRQSYRQFLNQPIHLHEFSQFLSCLLQLNLPEYPLPKYRYASAGSLYPVQVYLLIKPNQIQNLEAGFYYYNPVEHQLIFLTPYSSHNQWYGNNQAIFQQSAFALFLIGELKAITPMYGEKARDFCLLEAGYMSQLLMETAVKEEIGLCPIGTLEFEQLQKQLQLESSQILLHSFVGGKIAPTWLNQWLQPQQTGSITEQLKQFLRQKLPDYMIPSIYLLIEALPLTANGKVDRKLLPKPDISFSPQTIFVEPKTELEKAITEIWSKSLNLDKIGIYDNFFDLGGNSFLATQVLAQIRHTFQVELTIRQFFEMPKVSELVTWLEKNKQQQEIEIIEKVNRDEIEDVSQLSDEEVKLMLAKLLEEGSKNE</sequence>
<evidence type="ECO:0000256" key="1">
    <source>
        <dbReference type="ARBA" id="ARBA00001957"/>
    </source>
</evidence>
<evidence type="ECO:0000256" key="2">
    <source>
        <dbReference type="ARBA" id="ARBA00022450"/>
    </source>
</evidence>
<feature type="domain" description="Carrier" evidence="5">
    <location>
        <begin position="990"/>
        <end position="1065"/>
    </location>
</feature>
<dbReference type="GO" id="GO:0016874">
    <property type="term" value="F:ligase activity"/>
    <property type="evidence" value="ECO:0007669"/>
    <property type="project" value="UniProtKB-KW"/>
</dbReference>
<dbReference type="CDD" id="cd12114">
    <property type="entry name" value="A_NRPS_TlmIV_like"/>
    <property type="match status" value="1"/>
</dbReference>
<dbReference type="InterPro" id="IPR020845">
    <property type="entry name" value="AMP-binding_CS"/>
</dbReference>
<comment type="caution">
    <text evidence="6">The sequence shown here is derived from an EMBL/GenBank/DDBJ whole genome shotgun (WGS) entry which is preliminary data.</text>
</comment>
<dbReference type="Proteomes" id="UP000239001">
    <property type="component" value="Unassembled WGS sequence"/>
</dbReference>
<gene>
    <name evidence="6" type="ORF">C7H19_10635</name>
</gene>
<dbReference type="InterPro" id="IPR057737">
    <property type="entry name" value="Condensation_MtbB-like"/>
</dbReference>
<dbReference type="PROSITE" id="PS50075">
    <property type="entry name" value="CARRIER"/>
    <property type="match status" value="2"/>
</dbReference>
<dbReference type="Gene3D" id="3.40.109.10">
    <property type="entry name" value="NADH Oxidase"/>
    <property type="match status" value="1"/>
</dbReference>
<dbReference type="InterPro" id="IPR001242">
    <property type="entry name" value="Condensation_dom"/>
</dbReference>
<dbReference type="GO" id="GO:0031177">
    <property type="term" value="F:phosphopantetheine binding"/>
    <property type="evidence" value="ECO:0007669"/>
    <property type="project" value="TreeGrafter"/>
</dbReference>
<dbReference type="Gene3D" id="3.40.50.980">
    <property type="match status" value="4"/>
</dbReference>
<accession>A0A2T1LYD9</accession>
<feature type="domain" description="Carrier" evidence="5">
    <location>
        <begin position="2266"/>
        <end position="2341"/>
    </location>
</feature>
<dbReference type="FunFam" id="3.30.559.10:FF:000023">
    <property type="entry name" value="Non-ribosomal peptide synthetase"/>
    <property type="match status" value="1"/>
</dbReference>
<dbReference type="FunFam" id="2.30.38.10:FF:000001">
    <property type="entry name" value="Non-ribosomal peptide synthetase PvdI"/>
    <property type="match status" value="1"/>
</dbReference>
<evidence type="ECO:0000256" key="3">
    <source>
        <dbReference type="ARBA" id="ARBA00022553"/>
    </source>
</evidence>
<dbReference type="InterPro" id="IPR006162">
    <property type="entry name" value="Ppantetheine_attach_site"/>
</dbReference>
<dbReference type="InterPro" id="IPR023213">
    <property type="entry name" value="CAT-like_dom_sf"/>
</dbReference>
<dbReference type="GO" id="GO:0044550">
    <property type="term" value="P:secondary metabolite biosynthetic process"/>
    <property type="evidence" value="ECO:0007669"/>
    <property type="project" value="TreeGrafter"/>
</dbReference>
<organism evidence="6 7">
    <name type="scientific">Aphanothece hegewaldii CCALA 016</name>
    <dbReference type="NCBI Taxonomy" id="2107694"/>
    <lineage>
        <taxon>Bacteria</taxon>
        <taxon>Bacillati</taxon>
        <taxon>Cyanobacteriota</taxon>
        <taxon>Cyanophyceae</taxon>
        <taxon>Oscillatoriophycideae</taxon>
        <taxon>Chroococcales</taxon>
        <taxon>Aphanothecaceae</taxon>
        <taxon>Aphanothece</taxon>
    </lineage>
</organism>
<keyword evidence="7" id="KW-1185">Reference proteome</keyword>
<keyword evidence="2" id="KW-0596">Phosphopantetheine</keyword>
<dbReference type="InterPro" id="IPR029479">
    <property type="entry name" value="Nitroreductase"/>
</dbReference>
<dbReference type="EMBL" id="PXOH01000009">
    <property type="protein sequence ID" value="PSF37374.1"/>
    <property type="molecule type" value="Genomic_DNA"/>
</dbReference>
<evidence type="ECO:0000256" key="4">
    <source>
        <dbReference type="ARBA" id="ARBA00022598"/>
    </source>
</evidence>
<dbReference type="FunFam" id="1.10.1200.10:FF:000005">
    <property type="entry name" value="Nonribosomal peptide synthetase 1"/>
    <property type="match status" value="2"/>
</dbReference>
<dbReference type="Gene3D" id="2.30.38.10">
    <property type="entry name" value="Luciferase, Domain 3"/>
    <property type="match status" value="2"/>
</dbReference>
<dbReference type="Gene3D" id="1.10.1200.10">
    <property type="entry name" value="ACP-like"/>
    <property type="match status" value="2"/>
</dbReference>
<dbReference type="Pfam" id="PF00550">
    <property type="entry name" value="PP-binding"/>
    <property type="match status" value="2"/>
</dbReference>
<dbReference type="Pfam" id="PF13193">
    <property type="entry name" value="AMP-binding_C"/>
    <property type="match status" value="1"/>
</dbReference>
<reference evidence="6 7" key="2">
    <citation type="submission" date="2018-03" db="EMBL/GenBank/DDBJ databases">
        <authorList>
            <person name="Keele B.F."/>
        </authorList>
    </citation>
    <scope>NUCLEOTIDE SEQUENCE [LARGE SCALE GENOMIC DNA]</scope>
    <source>
        <strain evidence="6 7">CCALA 016</strain>
    </source>
</reference>
<dbReference type="InterPro" id="IPR045851">
    <property type="entry name" value="AMP-bd_C_sf"/>
</dbReference>
<comment type="cofactor">
    <cofactor evidence="1">
        <name>pantetheine 4'-phosphate</name>
        <dbReference type="ChEBI" id="CHEBI:47942"/>
    </cofactor>
</comment>
<dbReference type="SUPFAM" id="SSF47336">
    <property type="entry name" value="ACP-like"/>
    <property type="match status" value="2"/>
</dbReference>
<dbReference type="CDD" id="cd02142">
    <property type="entry name" value="McbC_SagB-like_oxidoreductase"/>
    <property type="match status" value="1"/>
</dbReference>
<dbReference type="GO" id="GO:0005737">
    <property type="term" value="C:cytoplasm"/>
    <property type="evidence" value="ECO:0007669"/>
    <property type="project" value="TreeGrafter"/>
</dbReference>
<dbReference type="NCBIfam" id="TIGR01733">
    <property type="entry name" value="AA-adenyl-dom"/>
    <property type="match status" value="2"/>
</dbReference>
<dbReference type="InterPro" id="IPR000415">
    <property type="entry name" value="Nitroreductase-like"/>
</dbReference>
<dbReference type="CDD" id="cd19535">
    <property type="entry name" value="Cyc_NRPS"/>
    <property type="match status" value="1"/>
</dbReference>
<dbReference type="Gene3D" id="3.30.559.10">
    <property type="entry name" value="Chloramphenicol acetyltransferase-like domain"/>
    <property type="match status" value="2"/>
</dbReference>
<dbReference type="OrthoDB" id="428071at2"/>
<dbReference type="InterPro" id="IPR010071">
    <property type="entry name" value="AA_adenyl_dom"/>
</dbReference>
<dbReference type="Pfam" id="PF00668">
    <property type="entry name" value="Condensation"/>
    <property type="match status" value="2"/>
</dbReference>
<dbReference type="FunFam" id="3.40.50.980:FF:000001">
    <property type="entry name" value="Non-ribosomal peptide synthetase"/>
    <property type="match status" value="2"/>
</dbReference>
<dbReference type="FunFam" id="3.40.50.12780:FF:000012">
    <property type="entry name" value="Non-ribosomal peptide synthetase"/>
    <property type="match status" value="2"/>
</dbReference>
<dbReference type="GO" id="GO:0043041">
    <property type="term" value="P:amino acid activation for nonribosomal peptide biosynthetic process"/>
    <property type="evidence" value="ECO:0007669"/>
    <property type="project" value="TreeGrafter"/>
</dbReference>
<dbReference type="InterPro" id="IPR009081">
    <property type="entry name" value="PP-bd_ACP"/>
</dbReference>
<keyword evidence="3" id="KW-0597">Phosphoprotein</keyword>
<dbReference type="InterPro" id="IPR000873">
    <property type="entry name" value="AMP-dep_synth/lig_dom"/>
</dbReference>
<evidence type="ECO:0000313" key="7">
    <source>
        <dbReference type="Proteomes" id="UP000239001"/>
    </source>
</evidence>
<dbReference type="CDD" id="cd19531">
    <property type="entry name" value="LCL_NRPS-like"/>
    <property type="match status" value="1"/>
</dbReference>
<dbReference type="SUPFAM" id="SSF52777">
    <property type="entry name" value="CoA-dependent acyltransferases"/>
    <property type="match status" value="4"/>
</dbReference>
<keyword evidence="4" id="KW-0436">Ligase</keyword>
<dbReference type="NCBIfam" id="NF003417">
    <property type="entry name" value="PRK04813.1"/>
    <property type="match status" value="3"/>
</dbReference>
<dbReference type="FunFam" id="3.30.559.30:FF:000006">
    <property type="entry name" value="Yersiniabactin polyketide/non-ribosomal peptide synthetase"/>
    <property type="match status" value="1"/>
</dbReference>